<dbReference type="KEGG" id="acan:ACA1_324990"/>
<keyword evidence="2" id="KW-1185">Reference proteome</keyword>
<accession>L8GHI5</accession>
<dbReference type="AlphaFoldDB" id="L8GHI5"/>
<protein>
    <submittedName>
        <fullName evidence="1">Uncharacterized protein</fullName>
    </submittedName>
</protein>
<dbReference type="VEuPathDB" id="AmoebaDB:ACA1_324990"/>
<evidence type="ECO:0000313" key="2">
    <source>
        <dbReference type="Proteomes" id="UP000011083"/>
    </source>
</evidence>
<sequence>MQTRQGVCQQQQEKQEEQQQQCEHRCLVGHDDHAKERKMRTEAEWIMERAVIRRMCHVLVVLCLSDDTFDPVHHVLHIDTDNAVLRCALHNAARETGIWGLAANSARELALDKAEQAAARLLGVEWHIAERCLADCLAETKTPATPAAPGS</sequence>
<dbReference type="GeneID" id="14912954"/>
<organism evidence="1 2">
    <name type="scientific">Acanthamoeba castellanii (strain ATCC 30010 / Neff)</name>
    <dbReference type="NCBI Taxonomy" id="1257118"/>
    <lineage>
        <taxon>Eukaryota</taxon>
        <taxon>Amoebozoa</taxon>
        <taxon>Discosea</taxon>
        <taxon>Longamoebia</taxon>
        <taxon>Centramoebida</taxon>
        <taxon>Acanthamoebidae</taxon>
        <taxon>Acanthamoeba</taxon>
    </lineage>
</organism>
<gene>
    <name evidence="1" type="ORF">ACA1_324990</name>
</gene>
<dbReference type="EMBL" id="KB008116">
    <property type="protein sequence ID" value="ELR12452.1"/>
    <property type="molecule type" value="Genomic_DNA"/>
</dbReference>
<dbReference type="Proteomes" id="UP000011083">
    <property type="component" value="Unassembled WGS sequence"/>
</dbReference>
<reference evidence="1 2" key="1">
    <citation type="journal article" date="2013" name="Genome Biol.">
        <title>Genome of Acanthamoeba castellanii highlights extensive lateral gene transfer and early evolution of tyrosine kinase signaling.</title>
        <authorList>
            <person name="Clarke M."/>
            <person name="Lohan A.J."/>
            <person name="Liu B."/>
            <person name="Lagkouvardos I."/>
            <person name="Roy S."/>
            <person name="Zafar N."/>
            <person name="Bertelli C."/>
            <person name="Schilde C."/>
            <person name="Kianianmomeni A."/>
            <person name="Burglin T.R."/>
            <person name="Frech C."/>
            <person name="Turcotte B."/>
            <person name="Kopec K.O."/>
            <person name="Synnott J.M."/>
            <person name="Choo C."/>
            <person name="Paponov I."/>
            <person name="Finkler A."/>
            <person name="Soon Heng Tan C."/>
            <person name="Hutchins A.P."/>
            <person name="Weinmeier T."/>
            <person name="Rattei T."/>
            <person name="Chu J.S."/>
            <person name="Gimenez G."/>
            <person name="Irimia M."/>
            <person name="Rigden D.J."/>
            <person name="Fitzpatrick D.A."/>
            <person name="Lorenzo-Morales J."/>
            <person name="Bateman A."/>
            <person name="Chiu C.H."/>
            <person name="Tang P."/>
            <person name="Hegemann P."/>
            <person name="Fromm H."/>
            <person name="Raoult D."/>
            <person name="Greub G."/>
            <person name="Miranda-Saavedra D."/>
            <person name="Chen N."/>
            <person name="Nash P."/>
            <person name="Ginger M.L."/>
            <person name="Horn M."/>
            <person name="Schaap P."/>
            <person name="Caler L."/>
            <person name="Loftus B."/>
        </authorList>
    </citation>
    <scope>NUCLEOTIDE SEQUENCE [LARGE SCALE GENOMIC DNA]</scope>
    <source>
        <strain evidence="1 2">Neff</strain>
    </source>
</reference>
<dbReference type="RefSeq" id="XP_004334465.1">
    <property type="nucleotide sequence ID" value="XM_004334417.1"/>
</dbReference>
<name>L8GHI5_ACACF</name>
<proteinExistence type="predicted"/>
<evidence type="ECO:0000313" key="1">
    <source>
        <dbReference type="EMBL" id="ELR12452.1"/>
    </source>
</evidence>